<sequence>MRVPSSLLLSFPLFLPATIAVDSSPFYAPFLERSNPALDPRDVAQLDKREQSCPDRFGSCALLGSEDACCQEDTICSRDDANNMACCPKGASCTGVLTRSGDGPTNTNADPTSSGFMFPQPGSSTITPGPRITGSTVENAPFPFVYIPTTFPNPEQCVSYYSACESQYSACQSSLGGVNGVTVNGGNGDGITVEGARPTGDAHSICFSLSQKACYGLQEAYCPHFTDGSSGNMAAGRSVGGIYELMAGIIIAVAGMIT</sequence>
<keyword evidence="4" id="KW-1185">Reference proteome</keyword>
<evidence type="ECO:0000313" key="4">
    <source>
        <dbReference type="Proteomes" id="UP000224634"/>
    </source>
</evidence>
<feature type="region of interest" description="Disordered" evidence="1">
    <location>
        <begin position="101"/>
        <end position="133"/>
    </location>
</feature>
<comment type="caution">
    <text evidence="3">The sequence shown here is derived from an EMBL/GenBank/DDBJ whole genome shotgun (WGS) entry which is preliminary data.</text>
</comment>
<organism evidence="3 4">
    <name type="scientific">Polytolypa hystricis (strain UAMH7299)</name>
    <dbReference type="NCBI Taxonomy" id="1447883"/>
    <lineage>
        <taxon>Eukaryota</taxon>
        <taxon>Fungi</taxon>
        <taxon>Dikarya</taxon>
        <taxon>Ascomycota</taxon>
        <taxon>Pezizomycotina</taxon>
        <taxon>Eurotiomycetes</taxon>
        <taxon>Eurotiomycetidae</taxon>
        <taxon>Onygenales</taxon>
        <taxon>Onygenales incertae sedis</taxon>
        <taxon>Polytolypa</taxon>
    </lineage>
</organism>
<dbReference type="AlphaFoldDB" id="A0A2B7WSC4"/>
<dbReference type="PANTHER" id="PTHR39599">
    <property type="entry name" value="GPI-ANCHORED PROTEIN (EUROFUNG)-RELATED-RELATED"/>
    <property type="match status" value="1"/>
</dbReference>
<dbReference type="PANTHER" id="PTHR39599:SF1">
    <property type="entry name" value="GPI-ANCHORED PROTEIN (EUROFUNG)"/>
    <property type="match status" value="1"/>
</dbReference>
<name>A0A2B7WSC4_POLH7</name>
<evidence type="ECO:0000256" key="1">
    <source>
        <dbReference type="SAM" id="MobiDB-lite"/>
    </source>
</evidence>
<evidence type="ECO:0000256" key="2">
    <source>
        <dbReference type="SAM" id="SignalP"/>
    </source>
</evidence>
<reference evidence="3 4" key="1">
    <citation type="submission" date="2017-10" db="EMBL/GenBank/DDBJ databases">
        <title>Comparative genomics in systemic dimorphic fungi from Ajellomycetaceae.</title>
        <authorList>
            <person name="Munoz J.F."/>
            <person name="Mcewen J.G."/>
            <person name="Clay O.K."/>
            <person name="Cuomo C.A."/>
        </authorList>
    </citation>
    <scope>NUCLEOTIDE SEQUENCE [LARGE SCALE GENOMIC DNA]</scope>
    <source>
        <strain evidence="3 4">UAMH7299</strain>
    </source>
</reference>
<keyword evidence="2" id="KW-0732">Signal</keyword>
<accession>A0A2B7WSC4</accession>
<proteinExistence type="predicted"/>
<evidence type="ECO:0000313" key="3">
    <source>
        <dbReference type="EMBL" id="PGG99380.1"/>
    </source>
</evidence>
<feature type="chain" id="PRO_5013378609" evidence="2">
    <location>
        <begin position="21"/>
        <end position="258"/>
    </location>
</feature>
<dbReference type="OrthoDB" id="5410926at2759"/>
<feature type="signal peptide" evidence="2">
    <location>
        <begin position="1"/>
        <end position="20"/>
    </location>
</feature>
<protein>
    <submittedName>
        <fullName evidence="3">Uncharacterized protein</fullName>
    </submittedName>
</protein>
<feature type="compositionally biased region" description="Polar residues" evidence="1">
    <location>
        <begin position="103"/>
        <end position="133"/>
    </location>
</feature>
<dbReference type="Proteomes" id="UP000224634">
    <property type="component" value="Unassembled WGS sequence"/>
</dbReference>
<gene>
    <name evidence="3" type="ORF">AJ80_09376</name>
</gene>
<dbReference type="EMBL" id="PDNA01000272">
    <property type="protein sequence ID" value="PGG99380.1"/>
    <property type="molecule type" value="Genomic_DNA"/>
</dbReference>